<protein>
    <recommendedName>
        <fullName evidence="6">RRM domain-containing protein</fullName>
    </recommendedName>
</protein>
<comment type="subcellular location">
    <subcellularLocation>
        <location evidence="1">Nucleus</location>
        <location evidence="1">Nucleolus</location>
    </subcellularLocation>
</comment>
<evidence type="ECO:0000256" key="4">
    <source>
        <dbReference type="PROSITE-ProRule" id="PRU00176"/>
    </source>
</evidence>
<evidence type="ECO:0000313" key="8">
    <source>
        <dbReference type="Proteomes" id="UP000054047"/>
    </source>
</evidence>
<feature type="domain" description="RRM" evidence="6">
    <location>
        <begin position="1"/>
        <end position="64"/>
    </location>
</feature>
<dbReference type="SUPFAM" id="SSF54928">
    <property type="entry name" value="RNA-binding domain, RBD"/>
    <property type="match status" value="1"/>
</dbReference>
<keyword evidence="2 4" id="KW-0694">RNA-binding</keyword>
<evidence type="ECO:0000256" key="5">
    <source>
        <dbReference type="SAM" id="MobiDB-lite"/>
    </source>
</evidence>
<gene>
    <name evidence="7" type="ORF">ANCDUO_19123</name>
</gene>
<dbReference type="InterPro" id="IPR035979">
    <property type="entry name" value="RBD_domain_sf"/>
</dbReference>
<dbReference type="EMBL" id="KN748645">
    <property type="protein sequence ID" value="KIH50795.1"/>
    <property type="molecule type" value="Genomic_DNA"/>
</dbReference>
<reference evidence="7 8" key="1">
    <citation type="submission" date="2013-12" db="EMBL/GenBank/DDBJ databases">
        <title>Draft genome of the parsitic nematode Ancylostoma duodenale.</title>
        <authorList>
            <person name="Mitreva M."/>
        </authorList>
    </citation>
    <scope>NUCLEOTIDE SEQUENCE [LARGE SCALE GENOMIC DNA]</scope>
    <source>
        <strain evidence="7 8">Zhejiang</strain>
    </source>
</reference>
<evidence type="ECO:0000313" key="7">
    <source>
        <dbReference type="EMBL" id="KIH50795.1"/>
    </source>
</evidence>
<feature type="compositionally biased region" description="Basic and acidic residues" evidence="5">
    <location>
        <begin position="115"/>
        <end position="126"/>
    </location>
</feature>
<feature type="region of interest" description="Disordered" evidence="5">
    <location>
        <begin position="64"/>
        <end position="149"/>
    </location>
</feature>
<evidence type="ECO:0000256" key="3">
    <source>
        <dbReference type="ARBA" id="ARBA00023242"/>
    </source>
</evidence>
<dbReference type="SMART" id="SM00360">
    <property type="entry name" value="RRM"/>
    <property type="match status" value="1"/>
</dbReference>
<feature type="non-terminal residue" evidence="7">
    <location>
        <position position="1"/>
    </location>
</feature>
<dbReference type="PROSITE" id="PS50102">
    <property type="entry name" value="RRM"/>
    <property type="match status" value="1"/>
</dbReference>
<name>A0A0C2FQK5_9BILA</name>
<dbReference type="OrthoDB" id="21467at2759"/>
<dbReference type="InterPro" id="IPR000504">
    <property type="entry name" value="RRM_dom"/>
</dbReference>
<dbReference type="GO" id="GO:0003723">
    <property type="term" value="F:RNA binding"/>
    <property type="evidence" value="ECO:0007669"/>
    <property type="project" value="UniProtKB-UniRule"/>
</dbReference>
<accession>A0A0C2FQK5</accession>
<dbReference type="GO" id="GO:0005730">
    <property type="term" value="C:nucleolus"/>
    <property type="evidence" value="ECO:0007669"/>
    <property type="project" value="UniProtKB-SubCell"/>
</dbReference>
<dbReference type="Proteomes" id="UP000054047">
    <property type="component" value="Unassembled WGS sequence"/>
</dbReference>
<dbReference type="AlphaFoldDB" id="A0A0C2FQK5"/>
<evidence type="ECO:0000256" key="1">
    <source>
        <dbReference type="ARBA" id="ARBA00004604"/>
    </source>
</evidence>
<sequence length="149" mass="16912">QLWEYFTQFGKVVRVRVARSLKTGNHKGWAYVGFEDKEVAEIAAETMDGYLMFEKRLSCHLMDPKKVPRSMKSGPRYLAPPHMKGRAKKEALRRNKTKTADQEEKSKTKSTAKSAIEKSEDKKPDQSEATNAPVKAQKAVRCPKVKATK</sequence>
<organism evidence="7 8">
    <name type="scientific">Ancylostoma duodenale</name>
    <dbReference type="NCBI Taxonomy" id="51022"/>
    <lineage>
        <taxon>Eukaryota</taxon>
        <taxon>Metazoa</taxon>
        <taxon>Ecdysozoa</taxon>
        <taxon>Nematoda</taxon>
        <taxon>Chromadorea</taxon>
        <taxon>Rhabditida</taxon>
        <taxon>Rhabditina</taxon>
        <taxon>Rhabditomorpha</taxon>
        <taxon>Strongyloidea</taxon>
        <taxon>Ancylostomatidae</taxon>
        <taxon>Ancylostomatinae</taxon>
        <taxon>Ancylostoma</taxon>
    </lineage>
</organism>
<dbReference type="Gene3D" id="3.30.70.330">
    <property type="match status" value="1"/>
</dbReference>
<evidence type="ECO:0000259" key="6">
    <source>
        <dbReference type="PROSITE" id="PS50102"/>
    </source>
</evidence>
<dbReference type="InterPro" id="IPR012677">
    <property type="entry name" value="Nucleotide-bd_a/b_plait_sf"/>
</dbReference>
<dbReference type="PANTHER" id="PTHR46754">
    <property type="entry name" value="MKI67 FHA DOMAIN-INTERACTING NUCLEOLAR PHOSPHOPROTEIN"/>
    <property type="match status" value="1"/>
</dbReference>
<keyword evidence="8" id="KW-1185">Reference proteome</keyword>
<proteinExistence type="predicted"/>
<feature type="non-terminal residue" evidence="7">
    <location>
        <position position="149"/>
    </location>
</feature>
<keyword evidence="3" id="KW-0539">Nucleus</keyword>
<feature type="compositionally biased region" description="Basic and acidic residues" evidence="5">
    <location>
        <begin position="88"/>
        <end position="107"/>
    </location>
</feature>
<evidence type="ECO:0000256" key="2">
    <source>
        <dbReference type="ARBA" id="ARBA00022884"/>
    </source>
</evidence>
<dbReference type="CDD" id="cd12307">
    <property type="entry name" value="RRM_NIFK_like"/>
    <property type="match status" value="1"/>
</dbReference>
<dbReference type="Pfam" id="PF00076">
    <property type="entry name" value="RRM_1"/>
    <property type="match status" value="1"/>
</dbReference>